<keyword evidence="3" id="KW-1185">Reference proteome</keyword>
<dbReference type="STRING" id="679199.HMPREF9332_01003"/>
<dbReference type="AlphaFoldDB" id="G5GBQ2"/>
<dbReference type="Proteomes" id="UP000015993">
    <property type="component" value="Unassembled WGS sequence"/>
</dbReference>
<dbReference type="eggNOG" id="COG2274">
    <property type="taxonomic scope" value="Bacteria"/>
</dbReference>
<dbReference type="HOGENOM" id="CLU_000604_37_4_10"/>
<dbReference type="Gene3D" id="3.90.70.10">
    <property type="entry name" value="Cysteine proteinases"/>
    <property type="match status" value="1"/>
</dbReference>
<dbReference type="Pfam" id="PF03412">
    <property type="entry name" value="Peptidase_C39"/>
    <property type="match status" value="1"/>
</dbReference>
<evidence type="ECO:0000313" key="2">
    <source>
        <dbReference type="EMBL" id="EHG23019.1"/>
    </source>
</evidence>
<name>G5GBQ2_9BACT</name>
<dbReference type="GO" id="GO:0005524">
    <property type="term" value="F:ATP binding"/>
    <property type="evidence" value="ECO:0007669"/>
    <property type="project" value="InterPro"/>
</dbReference>
<evidence type="ECO:0000313" key="3">
    <source>
        <dbReference type="Proteomes" id="UP000015993"/>
    </source>
</evidence>
<dbReference type="GO" id="GO:0006508">
    <property type="term" value="P:proteolysis"/>
    <property type="evidence" value="ECO:0007669"/>
    <property type="project" value="InterPro"/>
</dbReference>
<dbReference type="InterPro" id="IPR005074">
    <property type="entry name" value="Peptidase_C39"/>
</dbReference>
<organism evidence="2 3">
    <name type="scientific">Alloprevotella rava F0323</name>
    <dbReference type="NCBI Taxonomy" id="679199"/>
    <lineage>
        <taxon>Bacteria</taxon>
        <taxon>Pseudomonadati</taxon>
        <taxon>Bacteroidota</taxon>
        <taxon>Bacteroidia</taxon>
        <taxon>Bacteroidales</taxon>
        <taxon>Prevotellaceae</taxon>
        <taxon>Alloprevotella</taxon>
    </lineage>
</organism>
<dbReference type="RefSeq" id="WP_009347463.1">
    <property type="nucleotide sequence ID" value="NZ_JH376829.1"/>
</dbReference>
<dbReference type="EMBL" id="ACZK01000018">
    <property type="protein sequence ID" value="EHG23019.1"/>
    <property type="molecule type" value="Genomic_DNA"/>
</dbReference>
<comment type="caution">
    <text evidence="2">The sequence shown here is derived from an EMBL/GenBank/DDBJ whole genome shotgun (WGS) entry which is preliminary data.</text>
</comment>
<accession>G5GBQ2</accession>
<dbReference type="GO" id="GO:0008233">
    <property type="term" value="F:peptidase activity"/>
    <property type="evidence" value="ECO:0007669"/>
    <property type="project" value="InterPro"/>
</dbReference>
<proteinExistence type="predicted"/>
<gene>
    <name evidence="2" type="ORF">HMPREF9332_01003</name>
</gene>
<feature type="domain" description="Peptidase C39" evidence="1">
    <location>
        <begin position="2"/>
        <end position="76"/>
    </location>
</feature>
<evidence type="ECO:0000259" key="1">
    <source>
        <dbReference type="Pfam" id="PF03412"/>
    </source>
</evidence>
<reference evidence="2 3" key="1">
    <citation type="submission" date="2011-08" db="EMBL/GenBank/DDBJ databases">
        <title>The Genome Sequence of Prevotella sp. oral taxon 302 str. F0323.</title>
        <authorList>
            <consortium name="The Broad Institute Genome Sequencing Platform"/>
            <person name="Earl A."/>
            <person name="Ward D."/>
            <person name="Feldgarden M."/>
            <person name="Gevers D."/>
            <person name="Izard J."/>
            <person name="Blanton J.M."/>
            <person name="Baranova O.V."/>
            <person name="Tanner A.C."/>
            <person name="Dewhirst F.E."/>
            <person name="Young S.K."/>
            <person name="Zeng Q."/>
            <person name="Gargeya S."/>
            <person name="Fitzgerald M."/>
            <person name="Haas B."/>
            <person name="Abouelleil A."/>
            <person name="Alvarado L."/>
            <person name="Arachchi H.M."/>
            <person name="Berlin A."/>
            <person name="Brown A."/>
            <person name="Chapman S.B."/>
            <person name="Chen Z."/>
            <person name="Dunbar C."/>
            <person name="Freedman E."/>
            <person name="Gearin G."/>
            <person name="Gellesch M."/>
            <person name="Goldberg J."/>
            <person name="Griggs A."/>
            <person name="Gujja S."/>
            <person name="Heiman D."/>
            <person name="Howarth C."/>
            <person name="Larson L."/>
            <person name="Lui A."/>
            <person name="MacDonald P.J.P."/>
            <person name="Montmayeur A."/>
            <person name="Murphy C."/>
            <person name="Neiman D."/>
            <person name="Pearson M."/>
            <person name="Priest M."/>
            <person name="Roberts A."/>
            <person name="Saif S."/>
            <person name="Shea T."/>
            <person name="Shenoy N."/>
            <person name="Sisk P."/>
            <person name="Stolte C."/>
            <person name="Sykes S."/>
            <person name="Wortman J."/>
            <person name="Nusbaum C."/>
            <person name="Birren B."/>
        </authorList>
    </citation>
    <scope>NUCLEOTIDE SEQUENCE [LARGE SCALE GENOMIC DNA]</scope>
    <source>
        <strain evidence="2 3">F0323</strain>
    </source>
</reference>
<sequence length="77" mass="8240">MQFGTSDCGVACLSMICKYYGKHVSLNQIKTISGESKEGLSFQDLELTAEALGFSATASQVSLDVINLDYALPCILT</sequence>
<protein>
    <recommendedName>
        <fullName evidence="1">Peptidase C39 domain-containing protein</fullName>
    </recommendedName>
</protein>
<dbReference type="GO" id="GO:0016020">
    <property type="term" value="C:membrane"/>
    <property type="evidence" value="ECO:0007669"/>
    <property type="project" value="InterPro"/>
</dbReference>